<accession>A0A1W1Y4S6</accession>
<dbReference type="GO" id="GO:0031177">
    <property type="term" value="F:phosphopantetheine binding"/>
    <property type="evidence" value="ECO:0007669"/>
    <property type="project" value="TreeGrafter"/>
</dbReference>
<dbReference type="PROSITE" id="PS00455">
    <property type="entry name" value="AMP_BINDING"/>
    <property type="match status" value="1"/>
</dbReference>
<dbReference type="GO" id="GO:0005737">
    <property type="term" value="C:cytoplasm"/>
    <property type="evidence" value="ECO:0007669"/>
    <property type="project" value="TreeGrafter"/>
</dbReference>
<evidence type="ECO:0000313" key="2">
    <source>
        <dbReference type="EMBL" id="SMC31137.1"/>
    </source>
</evidence>
<evidence type="ECO:0000313" key="3">
    <source>
        <dbReference type="Proteomes" id="UP000192634"/>
    </source>
</evidence>
<dbReference type="Gene3D" id="3.40.50.1000">
    <property type="entry name" value="HAD superfamily/HAD-like"/>
    <property type="match status" value="1"/>
</dbReference>
<sequence>MTTPPALLPSLLASDRAPAPRTLVDIFMGVVEEHPDAPAVDSGQEMLTYAELAEAATALAESLAELGIGPGDKVGVRIRSGSTDLYAAIIGTILAGAAYVPVDADDPDERARVVFEESAAAAIIGNDLVITTTAVGQGRSLIEPAPPGTDDDAWVIFTSGSTGKPKGVAVTYRNAAAFGGPGLLTPFEMAVREPEGVVRDLFLEQGPLATRQRPDPLWADLQEGRLSEREYWARKAQAWHEAGGSAPDVPVMFASLYSPPGPRMIRPQARALLADALAAGRRTAILANDMRAFHTQDWIDGTEIIHTVDVMVDGSVEGVLKPDPELYRRLAQRLGVDFADMVFVDDQPHNIAGAEALGIPAVWLDVTDPDASFDRARTLMGLDEVVRDG</sequence>
<dbReference type="InterPro" id="IPR036412">
    <property type="entry name" value="HAD-like_sf"/>
</dbReference>
<dbReference type="PANTHER" id="PTHR45527">
    <property type="entry name" value="NONRIBOSOMAL PEPTIDE SYNTHETASE"/>
    <property type="match status" value="1"/>
</dbReference>
<dbReference type="Gene3D" id="3.40.50.12780">
    <property type="entry name" value="N-terminal domain of ligase-like"/>
    <property type="match status" value="1"/>
</dbReference>
<dbReference type="GO" id="GO:0044550">
    <property type="term" value="P:secondary metabolite biosynthetic process"/>
    <property type="evidence" value="ECO:0007669"/>
    <property type="project" value="TreeGrafter"/>
</dbReference>
<dbReference type="InterPro" id="IPR042099">
    <property type="entry name" value="ANL_N_sf"/>
</dbReference>
<dbReference type="EMBL" id="FWXN01000001">
    <property type="protein sequence ID" value="SMC31137.1"/>
    <property type="molecule type" value="Genomic_DNA"/>
</dbReference>
<organism evidence="2 3">
    <name type="scientific">Janibacter indicus</name>
    <dbReference type="NCBI Taxonomy" id="857417"/>
    <lineage>
        <taxon>Bacteria</taxon>
        <taxon>Bacillati</taxon>
        <taxon>Actinomycetota</taxon>
        <taxon>Actinomycetes</taxon>
        <taxon>Micrococcales</taxon>
        <taxon>Intrasporangiaceae</taxon>
        <taxon>Janibacter</taxon>
    </lineage>
</organism>
<dbReference type="Pfam" id="PF00702">
    <property type="entry name" value="Hydrolase"/>
    <property type="match status" value="1"/>
</dbReference>
<feature type="domain" description="AMP-dependent synthetase/ligase" evidence="1">
    <location>
        <begin position="31"/>
        <end position="178"/>
    </location>
</feature>
<dbReference type="GO" id="GO:0043041">
    <property type="term" value="P:amino acid activation for nonribosomal peptide biosynthetic process"/>
    <property type="evidence" value="ECO:0007669"/>
    <property type="project" value="TreeGrafter"/>
</dbReference>
<gene>
    <name evidence="2" type="ORF">SAMN06296429_1015</name>
</gene>
<dbReference type="SUPFAM" id="SSF56801">
    <property type="entry name" value="Acetyl-CoA synthetase-like"/>
    <property type="match status" value="1"/>
</dbReference>
<dbReference type="Proteomes" id="UP000192634">
    <property type="component" value="Unassembled WGS sequence"/>
</dbReference>
<dbReference type="PANTHER" id="PTHR45527:SF1">
    <property type="entry name" value="FATTY ACID SYNTHASE"/>
    <property type="match status" value="1"/>
</dbReference>
<dbReference type="InterPro" id="IPR020845">
    <property type="entry name" value="AMP-binding_CS"/>
</dbReference>
<dbReference type="OrthoDB" id="2472181at2"/>
<dbReference type="AlphaFoldDB" id="A0A1W1Y4S6"/>
<dbReference type="InterPro" id="IPR023214">
    <property type="entry name" value="HAD_sf"/>
</dbReference>
<dbReference type="SUPFAM" id="SSF56784">
    <property type="entry name" value="HAD-like"/>
    <property type="match status" value="1"/>
</dbReference>
<proteinExistence type="predicted"/>
<dbReference type="RefSeq" id="WP_084449297.1">
    <property type="nucleotide sequence ID" value="NZ_FWXN01000001.1"/>
</dbReference>
<reference evidence="2 3" key="1">
    <citation type="submission" date="2017-04" db="EMBL/GenBank/DDBJ databases">
        <authorList>
            <person name="Afonso C.L."/>
            <person name="Miller P.J."/>
            <person name="Scott M.A."/>
            <person name="Spackman E."/>
            <person name="Goraichik I."/>
            <person name="Dimitrov K.M."/>
            <person name="Suarez D.L."/>
            <person name="Swayne D.E."/>
        </authorList>
    </citation>
    <scope>NUCLEOTIDE SEQUENCE [LARGE SCALE GENOMIC DNA]</scope>
    <source>
        <strain evidence="2 3">CGMCC 1.12511</strain>
    </source>
</reference>
<protein>
    <submittedName>
        <fullName evidence="2">Haloacid dehalogenase superfamily, subfamily IA, variant 3 with third motif having DD or ED</fullName>
    </submittedName>
</protein>
<dbReference type="NCBIfam" id="TIGR01509">
    <property type="entry name" value="HAD-SF-IA-v3"/>
    <property type="match status" value="1"/>
</dbReference>
<evidence type="ECO:0000259" key="1">
    <source>
        <dbReference type="Pfam" id="PF00501"/>
    </source>
</evidence>
<dbReference type="Pfam" id="PF00501">
    <property type="entry name" value="AMP-binding"/>
    <property type="match status" value="1"/>
</dbReference>
<dbReference type="InterPro" id="IPR006439">
    <property type="entry name" value="HAD-SF_hydro_IA"/>
</dbReference>
<name>A0A1W1Y4S6_9MICO</name>
<dbReference type="InterPro" id="IPR000873">
    <property type="entry name" value="AMP-dep_synth/lig_dom"/>
</dbReference>